<keyword evidence="5" id="KW-0722">Serine protease inhibitor</keyword>
<evidence type="ECO:0000313" key="9">
    <source>
        <dbReference type="EMBL" id="GIY03024.1"/>
    </source>
</evidence>
<feature type="chain" id="PRO_5043977478" evidence="7">
    <location>
        <begin position="20"/>
        <end position="140"/>
    </location>
</feature>
<dbReference type="PRINTS" id="PR00759">
    <property type="entry name" value="BASICPTASE"/>
</dbReference>
<evidence type="ECO:0000313" key="10">
    <source>
        <dbReference type="Proteomes" id="UP001054837"/>
    </source>
</evidence>
<organism evidence="9 10">
    <name type="scientific">Caerostris darwini</name>
    <dbReference type="NCBI Taxonomy" id="1538125"/>
    <lineage>
        <taxon>Eukaryota</taxon>
        <taxon>Metazoa</taxon>
        <taxon>Ecdysozoa</taxon>
        <taxon>Arthropoda</taxon>
        <taxon>Chelicerata</taxon>
        <taxon>Arachnida</taxon>
        <taxon>Araneae</taxon>
        <taxon>Araneomorphae</taxon>
        <taxon>Entelegynae</taxon>
        <taxon>Araneoidea</taxon>
        <taxon>Araneidae</taxon>
        <taxon>Caerostris</taxon>
    </lineage>
</organism>
<dbReference type="AlphaFoldDB" id="A0AAV4Q3K4"/>
<evidence type="ECO:0000256" key="6">
    <source>
        <dbReference type="ARBA" id="ARBA00023157"/>
    </source>
</evidence>
<reference evidence="9 10" key="1">
    <citation type="submission" date="2021-06" db="EMBL/GenBank/DDBJ databases">
        <title>Caerostris darwini draft genome.</title>
        <authorList>
            <person name="Kono N."/>
            <person name="Arakawa K."/>
        </authorList>
    </citation>
    <scope>NUCLEOTIDE SEQUENCE [LARGE SCALE GENOMIC DNA]</scope>
</reference>
<proteinExistence type="predicted"/>
<dbReference type="Gene3D" id="4.10.410.10">
    <property type="entry name" value="Pancreatic trypsin inhibitor Kunitz domain"/>
    <property type="match status" value="2"/>
</dbReference>
<evidence type="ECO:0000256" key="7">
    <source>
        <dbReference type="SAM" id="SignalP"/>
    </source>
</evidence>
<gene>
    <name evidence="9" type="primary">H2</name>
    <name evidence="9" type="ORF">CDAR_466191</name>
</gene>
<dbReference type="Proteomes" id="UP001054837">
    <property type="component" value="Unassembled WGS sequence"/>
</dbReference>
<dbReference type="PROSITE" id="PS00280">
    <property type="entry name" value="BPTI_KUNITZ_1"/>
    <property type="match status" value="1"/>
</dbReference>
<comment type="caution">
    <text evidence="9">The sequence shown here is derived from an EMBL/GenBank/DDBJ whole genome shotgun (WGS) entry which is preliminary data.</text>
</comment>
<dbReference type="EMBL" id="BPLQ01003767">
    <property type="protein sequence ID" value="GIY03024.1"/>
    <property type="molecule type" value="Genomic_DNA"/>
</dbReference>
<keyword evidence="10" id="KW-1185">Reference proteome</keyword>
<keyword evidence="3" id="KW-0646">Protease inhibitor</keyword>
<dbReference type="GO" id="GO:0005615">
    <property type="term" value="C:extracellular space"/>
    <property type="evidence" value="ECO:0007669"/>
    <property type="project" value="TreeGrafter"/>
</dbReference>
<feature type="domain" description="BPTI/Kunitz inhibitor" evidence="8">
    <location>
        <begin position="85"/>
        <end position="135"/>
    </location>
</feature>
<accession>A0AAV4Q3K4</accession>
<keyword evidence="6" id="KW-1015">Disulfide bond</keyword>
<dbReference type="InterPro" id="IPR036880">
    <property type="entry name" value="Kunitz_BPTI_sf"/>
</dbReference>
<name>A0AAV4Q3K4_9ARAC</name>
<evidence type="ECO:0000256" key="5">
    <source>
        <dbReference type="ARBA" id="ARBA00022900"/>
    </source>
</evidence>
<dbReference type="CDD" id="cd00109">
    <property type="entry name" value="Kunitz-type"/>
    <property type="match status" value="2"/>
</dbReference>
<dbReference type="SUPFAM" id="SSF57362">
    <property type="entry name" value="BPTI-like"/>
    <property type="match status" value="2"/>
</dbReference>
<evidence type="ECO:0000256" key="4">
    <source>
        <dbReference type="ARBA" id="ARBA00022729"/>
    </source>
</evidence>
<protein>
    <submittedName>
        <fullName evidence="9">Boophilin-H2</fullName>
    </submittedName>
</protein>
<evidence type="ECO:0000259" key="8">
    <source>
        <dbReference type="PROSITE" id="PS50279"/>
    </source>
</evidence>
<dbReference type="PROSITE" id="PS50279">
    <property type="entry name" value="BPTI_KUNITZ_2"/>
    <property type="match status" value="2"/>
</dbReference>
<feature type="signal peptide" evidence="7">
    <location>
        <begin position="1"/>
        <end position="19"/>
    </location>
</feature>
<evidence type="ECO:0000256" key="2">
    <source>
        <dbReference type="ARBA" id="ARBA00022525"/>
    </source>
</evidence>
<dbReference type="InterPro" id="IPR020901">
    <property type="entry name" value="Prtase_inh_Kunz-CS"/>
</dbReference>
<dbReference type="PANTHER" id="PTHR10083:SF373">
    <property type="entry name" value="SERINE PEPTIDASE INHIBITOR, KUNITZ TYPE, 2"/>
    <property type="match status" value="1"/>
</dbReference>
<evidence type="ECO:0000256" key="1">
    <source>
        <dbReference type="ARBA" id="ARBA00004613"/>
    </source>
</evidence>
<dbReference type="FunFam" id="4.10.410.10:FF:000020">
    <property type="entry name" value="Collagen, type VI, alpha 3"/>
    <property type="match status" value="2"/>
</dbReference>
<dbReference type="GO" id="GO:0004867">
    <property type="term" value="F:serine-type endopeptidase inhibitor activity"/>
    <property type="evidence" value="ECO:0007669"/>
    <property type="project" value="UniProtKB-KW"/>
</dbReference>
<sequence length="140" mass="15872">MYYVTVICVILLNIIFATAASKEDVCSLDPDIGGCSAYSQRYFFNRFTGQCHEFVFAGCLGNNNNFETIEECQEYCQGFELDKSCDKTKDKGPCEGYIWRYFYDNDLGECRSFVYGGCRGNTNNFSTKEECVETCIPAVV</sequence>
<dbReference type="PANTHER" id="PTHR10083">
    <property type="entry name" value="KUNITZ-TYPE PROTEASE INHIBITOR-RELATED"/>
    <property type="match status" value="1"/>
</dbReference>
<keyword evidence="4 7" id="KW-0732">Signal</keyword>
<evidence type="ECO:0000256" key="3">
    <source>
        <dbReference type="ARBA" id="ARBA00022690"/>
    </source>
</evidence>
<keyword evidence="2" id="KW-0964">Secreted</keyword>
<dbReference type="InterPro" id="IPR050098">
    <property type="entry name" value="TFPI/VKTCI-like"/>
</dbReference>
<dbReference type="SMART" id="SM00131">
    <property type="entry name" value="KU"/>
    <property type="match status" value="2"/>
</dbReference>
<comment type="subcellular location">
    <subcellularLocation>
        <location evidence="1">Secreted</location>
    </subcellularLocation>
</comment>
<dbReference type="Pfam" id="PF00014">
    <property type="entry name" value="Kunitz_BPTI"/>
    <property type="match status" value="2"/>
</dbReference>
<feature type="domain" description="BPTI/Kunitz inhibitor" evidence="8">
    <location>
        <begin position="26"/>
        <end position="76"/>
    </location>
</feature>
<dbReference type="InterPro" id="IPR002223">
    <property type="entry name" value="Kunitz_BPTI"/>
</dbReference>